<dbReference type="AlphaFoldDB" id="A0AA40FLA4"/>
<comment type="caution">
    <text evidence="1">The sequence shown here is derived from an EMBL/GenBank/DDBJ whole genome shotgun (WGS) entry which is preliminary data.</text>
</comment>
<feature type="non-terminal residue" evidence="1">
    <location>
        <position position="1"/>
    </location>
</feature>
<keyword evidence="2" id="KW-1185">Reference proteome</keyword>
<proteinExistence type="predicted"/>
<protein>
    <submittedName>
        <fullName evidence="1">Uncharacterized protein</fullName>
    </submittedName>
</protein>
<dbReference type="EMBL" id="JAHYIQ010000029">
    <property type="protein sequence ID" value="KAK1120768.1"/>
    <property type="molecule type" value="Genomic_DNA"/>
</dbReference>
<dbReference type="Proteomes" id="UP001177670">
    <property type="component" value="Unassembled WGS sequence"/>
</dbReference>
<sequence length="56" mass="6320">GTISKTHRVTVFSENERPMADRNGRSGKIISLMEVNPRSPIEIGQSKRAELNERLL</sequence>
<accession>A0AA40FLA4</accession>
<name>A0AA40FLA4_9HYME</name>
<gene>
    <name evidence="1" type="ORF">K0M31_010974</name>
</gene>
<evidence type="ECO:0000313" key="2">
    <source>
        <dbReference type="Proteomes" id="UP001177670"/>
    </source>
</evidence>
<evidence type="ECO:0000313" key="1">
    <source>
        <dbReference type="EMBL" id="KAK1120768.1"/>
    </source>
</evidence>
<reference evidence="1" key="1">
    <citation type="submission" date="2021-10" db="EMBL/GenBank/DDBJ databases">
        <title>Melipona bicolor Genome sequencing and assembly.</title>
        <authorList>
            <person name="Araujo N.S."/>
            <person name="Arias M.C."/>
        </authorList>
    </citation>
    <scope>NUCLEOTIDE SEQUENCE</scope>
    <source>
        <strain evidence="1">USP_2M_L1-L4_2017</strain>
        <tissue evidence="1">Whole body</tissue>
    </source>
</reference>
<organism evidence="1 2">
    <name type="scientific">Melipona bicolor</name>
    <dbReference type="NCBI Taxonomy" id="60889"/>
    <lineage>
        <taxon>Eukaryota</taxon>
        <taxon>Metazoa</taxon>
        <taxon>Ecdysozoa</taxon>
        <taxon>Arthropoda</taxon>
        <taxon>Hexapoda</taxon>
        <taxon>Insecta</taxon>
        <taxon>Pterygota</taxon>
        <taxon>Neoptera</taxon>
        <taxon>Endopterygota</taxon>
        <taxon>Hymenoptera</taxon>
        <taxon>Apocrita</taxon>
        <taxon>Aculeata</taxon>
        <taxon>Apoidea</taxon>
        <taxon>Anthophila</taxon>
        <taxon>Apidae</taxon>
        <taxon>Melipona</taxon>
    </lineage>
</organism>